<feature type="transmembrane region" description="Helical" evidence="6">
    <location>
        <begin position="270"/>
        <end position="290"/>
    </location>
</feature>
<dbReference type="InterPro" id="IPR042094">
    <property type="entry name" value="T2SS_GspF_sf"/>
</dbReference>
<evidence type="ECO:0000256" key="4">
    <source>
        <dbReference type="ARBA" id="ARBA00022989"/>
    </source>
</evidence>
<keyword evidence="3 6" id="KW-0812">Transmembrane</keyword>
<feature type="transmembrane region" description="Helical" evidence="6">
    <location>
        <begin position="6"/>
        <end position="30"/>
    </location>
</feature>
<dbReference type="Pfam" id="PF00482">
    <property type="entry name" value="T2SSF"/>
    <property type="match status" value="1"/>
</dbReference>
<comment type="caution">
    <text evidence="8">The sequence shown here is derived from an EMBL/GenBank/DDBJ whole genome shotgun (WGS) entry which is preliminary data.</text>
</comment>
<evidence type="ECO:0000313" key="8">
    <source>
        <dbReference type="EMBL" id="MBB4615652.1"/>
    </source>
</evidence>
<evidence type="ECO:0000259" key="7">
    <source>
        <dbReference type="Pfam" id="PF00482"/>
    </source>
</evidence>
<dbReference type="OrthoDB" id="9803381at2"/>
<evidence type="ECO:0000256" key="6">
    <source>
        <dbReference type="SAM" id="Phobius"/>
    </source>
</evidence>
<evidence type="ECO:0000256" key="2">
    <source>
        <dbReference type="ARBA" id="ARBA00022475"/>
    </source>
</evidence>
<dbReference type="RefSeq" id="WP_144907987.1">
    <property type="nucleotide sequence ID" value="NZ_JACHOA010000010.1"/>
</dbReference>
<evidence type="ECO:0000313" key="9">
    <source>
        <dbReference type="Proteomes" id="UP000538566"/>
    </source>
</evidence>
<dbReference type="PANTHER" id="PTHR35007">
    <property type="entry name" value="INTEGRAL MEMBRANE PROTEIN-RELATED"/>
    <property type="match status" value="1"/>
</dbReference>
<gene>
    <name evidence="8" type="ORF">GGR37_003952</name>
</gene>
<organism evidence="8 9">
    <name type="scientific">Novosphingobium taihuense</name>
    <dbReference type="NCBI Taxonomy" id="260085"/>
    <lineage>
        <taxon>Bacteria</taxon>
        <taxon>Pseudomonadati</taxon>
        <taxon>Pseudomonadota</taxon>
        <taxon>Alphaproteobacteria</taxon>
        <taxon>Sphingomonadales</taxon>
        <taxon>Sphingomonadaceae</taxon>
        <taxon>Novosphingobium</taxon>
    </lineage>
</organism>
<feature type="transmembrane region" description="Helical" evidence="6">
    <location>
        <begin position="302"/>
        <end position="321"/>
    </location>
</feature>
<proteinExistence type="predicted"/>
<comment type="subcellular location">
    <subcellularLocation>
        <location evidence="1">Cell membrane</location>
        <topology evidence="1">Multi-pass membrane protein</topology>
    </subcellularLocation>
</comment>
<keyword evidence="2" id="KW-1003">Cell membrane</keyword>
<dbReference type="EMBL" id="JACHOA010000010">
    <property type="protein sequence ID" value="MBB4615652.1"/>
    <property type="molecule type" value="Genomic_DNA"/>
</dbReference>
<reference evidence="8 9" key="1">
    <citation type="submission" date="2020-08" db="EMBL/GenBank/DDBJ databases">
        <title>Genomic Encyclopedia of Type Strains, Phase IV (KMG-IV): sequencing the most valuable type-strain genomes for metagenomic binning, comparative biology and taxonomic classification.</title>
        <authorList>
            <person name="Goeker M."/>
        </authorList>
    </citation>
    <scope>NUCLEOTIDE SEQUENCE [LARGE SCALE GENOMIC DNA]</scope>
    <source>
        <strain evidence="8 9">DSM 17507</strain>
    </source>
</reference>
<protein>
    <submittedName>
        <fullName evidence="8">Tight adherence protein B</fullName>
    </submittedName>
</protein>
<sequence>MSALILKILGFLAIFACVVFLGQLALNALLSSRERRKQVSRQLENLRAHDAKAAELSLLRGDRSARNLRTRSLYSRLYWSISRADLGVATQTVIYVMVGVTVVLTLAGTAYATNSPAGLSVGALLLILSFGGAVGFGLPMVFFNRRAMNKRKKLEEQFPLALEIFTRALQAGHPMTSALELLTEEMDDPLRREFALVADEVAYGSDLGDSLANMAWRWDLPDVKMFAVSLSVQSETGGNLAEILSNLSKVIRDRSSLFLMVRSLSAEGRISAMMLSVLPIITFVFLFAVNPEFYLEVADDPMFIQGYTGLIIFYFIGIFWIRRMVDLKV</sequence>
<name>A0A7W7AEP6_9SPHN</name>
<evidence type="ECO:0000256" key="3">
    <source>
        <dbReference type="ARBA" id="ARBA00022692"/>
    </source>
</evidence>
<feature type="domain" description="Type II secretion system protein GspF" evidence="7">
    <location>
        <begin position="162"/>
        <end position="287"/>
    </location>
</feature>
<feature type="transmembrane region" description="Helical" evidence="6">
    <location>
        <begin position="93"/>
        <end position="113"/>
    </location>
</feature>
<keyword evidence="9" id="KW-1185">Reference proteome</keyword>
<dbReference type="Proteomes" id="UP000538566">
    <property type="component" value="Unassembled WGS sequence"/>
</dbReference>
<dbReference type="Gene3D" id="1.20.81.30">
    <property type="entry name" value="Type II secretion system (T2SS), domain F"/>
    <property type="match status" value="1"/>
</dbReference>
<accession>A0A7W7AEP6</accession>
<dbReference type="InterPro" id="IPR018076">
    <property type="entry name" value="T2SS_GspF_dom"/>
</dbReference>
<evidence type="ECO:0000256" key="1">
    <source>
        <dbReference type="ARBA" id="ARBA00004651"/>
    </source>
</evidence>
<feature type="transmembrane region" description="Helical" evidence="6">
    <location>
        <begin position="119"/>
        <end position="143"/>
    </location>
</feature>
<evidence type="ECO:0000256" key="5">
    <source>
        <dbReference type="ARBA" id="ARBA00023136"/>
    </source>
</evidence>
<dbReference type="AlphaFoldDB" id="A0A7W7AEP6"/>
<dbReference type="PANTHER" id="PTHR35007:SF1">
    <property type="entry name" value="PILUS ASSEMBLY PROTEIN"/>
    <property type="match status" value="1"/>
</dbReference>
<dbReference type="GO" id="GO:0005886">
    <property type="term" value="C:plasma membrane"/>
    <property type="evidence" value="ECO:0007669"/>
    <property type="project" value="UniProtKB-SubCell"/>
</dbReference>
<keyword evidence="4 6" id="KW-1133">Transmembrane helix</keyword>
<keyword evidence="5 6" id="KW-0472">Membrane</keyword>